<dbReference type="EMBL" id="ANOF01000069">
    <property type="protein sequence ID" value="EMI27296.1"/>
    <property type="molecule type" value="Genomic_DNA"/>
</dbReference>
<accession>M5S775</accession>
<protein>
    <submittedName>
        <fullName evidence="1">Uncharacterized protein</fullName>
    </submittedName>
</protein>
<reference evidence="1 2" key="1">
    <citation type="journal article" date="2013" name="Mar. Genomics">
        <title>Expression of sulfatases in Rhodopirellula baltica and the diversity of sulfatases in the genus Rhodopirellula.</title>
        <authorList>
            <person name="Wegner C.E."/>
            <person name="Richter-Heitmann T."/>
            <person name="Klindworth A."/>
            <person name="Klockow C."/>
            <person name="Richter M."/>
            <person name="Achstetter T."/>
            <person name="Glockner F.O."/>
            <person name="Harder J."/>
        </authorList>
    </citation>
    <scope>NUCLEOTIDE SEQUENCE [LARGE SCALE GENOMIC DNA]</scope>
    <source>
        <strain evidence="1 2">SH398</strain>
    </source>
</reference>
<organism evidence="1 2">
    <name type="scientific">Rhodopirellula europaea SH398</name>
    <dbReference type="NCBI Taxonomy" id="1263868"/>
    <lineage>
        <taxon>Bacteria</taxon>
        <taxon>Pseudomonadati</taxon>
        <taxon>Planctomycetota</taxon>
        <taxon>Planctomycetia</taxon>
        <taxon>Pirellulales</taxon>
        <taxon>Pirellulaceae</taxon>
        <taxon>Rhodopirellula</taxon>
    </lineage>
</organism>
<evidence type="ECO:0000313" key="2">
    <source>
        <dbReference type="Proteomes" id="UP000011996"/>
    </source>
</evidence>
<sequence length="74" mass="8273">MKANWLANGQHQPTRFELNLAVGQNGAVFYCSRGDAPGYVEKGRWPLTEKSQLQNSPVGFRTFRTTSIDSRGTQ</sequence>
<name>M5S775_9BACT</name>
<dbReference type="AlphaFoldDB" id="M5S775"/>
<evidence type="ECO:0000313" key="1">
    <source>
        <dbReference type="EMBL" id="EMI27296.1"/>
    </source>
</evidence>
<proteinExistence type="predicted"/>
<comment type="caution">
    <text evidence="1">The sequence shown here is derived from an EMBL/GenBank/DDBJ whole genome shotgun (WGS) entry which is preliminary data.</text>
</comment>
<gene>
    <name evidence="1" type="ORF">RESH_02146</name>
</gene>
<dbReference type="Proteomes" id="UP000011996">
    <property type="component" value="Unassembled WGS sequence"/>
</dbReference>
<dbReference type="PATRIC" id="fig|1263868.3.peg.2327"/>
<dbReference type="STRING" id="1263868.RESH_02146"/>